<dbReference type="PANTHER" id="PTHR19328">
    <property type="entry name" value="HEDGEHOG-INTERACTING PROTEIN"/>
    <property type="match status" value="1"/>
</dbReference>
<accession>A0A1F7YN35</accession>
<feature type="transmembrane region" description="Helical" evidence="1">
    <location>
        <begin position="20"/>
        <end position="41"/>
    </location>
</feature>
<gene>
    <name evidence="3" type="ORF">A2801_03515</name>
</gene>
<dbReference type="AlphaFoldDB" id="A0A1F7YN35"/>
<keyword evidence="1" id="KW-1133">Transmembrane helix</keyword>
<dbReference type="PANTHER" id="PTHR19328:SF13">
    <property type="entry name" value="HIPL1 PROTEIN"/>
    <property type="match status" value="1"/>
</dbReference>
<evidence type="ECO:0000256" key="1">
    <source>
        <dbReference type="SAM" id="Phobius"/>
    </source>
</evidence>
<dbReference type="EMBL" id="MGGM01000024">
    <property type="protein sequence ID" value="OGM28736.1"/>
    <property type="molecule type" value="Genomic_DNA"/>
</dbReference>
<dbReference type="Gene3D" id="2.120.10.30">
    <property type="entry name" value="TolB, C-terminal domain"/>
    <property type="match status" value="1"/>
</dbReference>
<protein>
    <recommendedName>
        <fullName evidence="2">Glucose/Sorbosone dehydrogenase domain-containing protein</fullName>
    </recommendedName>
</protein>
<dbReference type="STRING" id="1802500.A2801_03515"/>
<dbReference type="Proteomes" id="UP000177263">
    <property type="component" value="Unassembled WGS sequence"/>
</dbReference>
<sequence length="419" mass="46694">MFACLNNHERIIQEIDILKAVKRIGIIVIFFIIIVAVALWATKYFGLTLQGRLNNNEPVVVDTLEYSSQNAKVSEVPYVIEPFVNGLEIPWSIVFTSSDRMLVTERQGRVRVVINGELQTKPLHTFTQISTQSEEGLMGMTLDPDYKTNKLVYFSYAYPSGKNMFVRVVRMIDENDHFTNQDVIIESIPAAQFHAGSRLKFGPDGKLYITTGDATQKELAQDIDSLAGKILRINSDGSIPTDNPFNNSPIWSYGHRNPQGIDWHPETGILFETEHGPSVFDGPAGGDEVNVIIRGANYGWPVVSHEESREGMIDPKIVFTPAVAPASGLFYKSDLLPQFTNNFFFGGLRGEAIIRVIVSKDNPSQIVAYEKLPNISYGRIREIAEGPDGSIYFATSNRDGRGTPLATDDTIYKISPINR</sequence>
<evidence type="ECO:0000313" key="3">
    <source>
        <dbReference type="EMBL" id="OGM28736.1"/>
    </source>
</evidence>
<dbReference type="InterPro" id="IPR011041">
    <property type="entry name" value="Quinoprot_gluc/sorb_DH_b-prop"/>
</dbReference>
<dbReference type="InterPro" id="IPR011042">
    <property type="entry name" value="6-blade_b-propeller_TolB-like"/>
</dbReference>
<evidence type="ECO:0000313" key="4">
    <source>
        <dbReference type="Proteomes" id="UP000177263"/>
    </source>
</evidence>
<dbReference type="Pfam" id="PF07995">
    <property type="entry name" value="GSDH"/>
    <property type="match status" value="1"/>
</dbReference>
<name>A0A1F7YN35_9BACT</name>
<dbReference type="SUPFAM" id="SSF50952">
    <property type="entry name" value="Soluble quinoprotein glucose dehydrogenase"/>
    <property type="match status" value="1"/>
</dbReference>
<comment type="caution">
    <text evidence="3">The sequence shown here is derived from an EMBL/GenBank/DDBJ whole genome shotgun (WGS) entry which is preliminary data.</text>
</comment>
<dbReference type="InterPro" id="IPR012938">
    <property type="entry name" value="Glc/Sorbosone_DH"/>
</dbReference>
<keyword evidence="1" id="KW-0472">Membrane</keyword>
<feature type="domain" description="Glucose/Sorbosone dehydrogenase" evidence="2">
    <location>
        <begin position="87"/>
        <end position="401"/>
    </location>
</feature>
<evidence type="ECO:0000259" key="2">
    <source>
        <dbReference type="Pfam" id="PF07995"/>
    </source>
</evidence>
<organism evidence="3 4">
    <name type="scientific">Candidatus Woesebacteria bacterium RIFCSPHIGHO2_01_FULL_41_10</name>
    <dbReference type="NCBI Taxonomy" id="1802500"/>
    <lineage>
        <taxon>Bacteria</taxon>
        <taxon>Candidatus Woeseibacteriota</taxon>
    </lineage>
</organism>
<reference evidence="3 4" key="1">
    <citation type="journal article" date="2016" name="Nat. Commun.">
        <title>Thousands of microbial genomes shed light on interconnected biogeochemical processes in an aquifer system.</title>
        <authorList>
            <person name="Anantharaman K."/>
            <person name="Brown C.T."/>
            <person name="Hug L.A."/>
            <person name="Sharon I."/>
            <person name="Castelle C.J."/>
            <person name="Probst A.J."/>
            <person name="Thomas B.C."/>
            <person name="Singh A."/>
            <person name="Wilkins M.J."/>
            <person name="Karaoz U."/>
            <person name="Brodie E.L."/>
            <person name="Williams K.H."/>
            <person name="Hubbard S.S."/>
            <person name="Banfield J.F."/>
        </authorList>
    </citation>
    <scope>NUCLEOTIDE SEQUENCE [LARGE SCALE GENOMIC DNA]</scope>
</reference>
<proteinExistence type="predicted"/>
<keyword evidence="1" id="KW-0812">Transmembrane</keyword>